<gene>
    <name evidence="1" type="ORF">CAGA_20340</name>
</gene>
<evidence type="ECO:0008006" key="3">
    <source>
        <dbReference type="Google" id="ProtNLM"/>
    </source>
</evidence>
<dbReference type="AlphaFoldDB" id="A0A4Z0XZ64"/>
<dbReference type="RefSeq" id="WP_135660426.1">
    <property type="nucleotide sequence ID" value="NZ_SRMQ01000010.1"/>
</dbReference>
<dbReference type="Proteomes" id="UP000297714">
    <property type="component" value="Unassembled WGS sequence"/>
</dbReference>
<evidence type="ECO:0000313" key="2">
    <source>
        <dbReference type="Proteomes" id="UP000297714"/>
    </source>
</evidence>
<evidence type="ECO:0000313" key="1">
    <source>
        <dbReference type="EMBL" id="TGJ75827.1"/>
    </source>
</evidence>
<proteinExistence type="predicted"/>
<dbReference type="SUPFAM" id="SSF56563">
    <property type="entry name" value="Major capsid protein gp5"/>
    <property type="match status" value="1"/>
</dbReference>
<sequence length="279" mass="30009">MATIFIPEIFSDAVNEKLGTTLRFGSVAFDASSLVPEIKTAGDTMHFPKIKRTAVVENVVKGTALTPAELDMSDSTAEIKYIGSAFRIYDKDKAQVKGVLQDKIVMQVSDVMAKQIDTDLAAACDTAVFKSAVAAADKITSAELQTGIDNFGDSVDTDSFAAIIINAKLRSSFAGMDEFVNTAKTYQTNGNGLVQNGVIGYYFGIPVIVTNNGTWDSTKLEAKTYIIKKDALGYVFQKNVTLEESRQALLLATDVVASSLYATKLLDDKGVVVLRKTVA</sequence>
<dbReference type="EMBL" id="SRMQ01000010">
    <property type="protein sequence ID" value="TGJ75827.1"/>
    <property type="molecule type" value="Genomic_DNA"/>
</dbReference>
<keyword evidence="2" id="KW-1185">Reference proteome</keyword>
<name>A0A4Z0XZ64_9FIRM</name>
<accession>A0A4Z0XZ64</accession>
<reference evidence="1 2" key="1">
    <citation type="submission" date="2019-04" db="EMBL/GenBank/DDBJ databases">
        <authorList>
            <person name="Poehlein A."/>
            <person name="Bengelsdorf F.R."/>
            <person name="Duerre P."/>
            <person name="Daniel R."/>
        </authorList>
    </citation>
    <scope>NUCLEOTIDE SEQUENCE [LARGE SCALE GENOMIC DNA]</scope>
    <source>
        <strain evidence="1 2">BS-1</strain>
    </source>
</reference>
<protein>
    <recommendedName>
        <fullName evidence="3">Phage capsid family protein</fullName>
    </recommendedName>
</protein>
<dbReference type="OrthoDB" id="1864449at2"/>
<organism evidence="1 2">
    <name type="scientific">Caproiciproducens galactitolivorans</name>
    <dbReference type="NCBI Taxonomy" id="642589"/>
    <lineage>
        <taxon>Bacteria</taxon>
        <taxon>Bacillati</taxon>
        <taxon>Bacillota</taxon>
        <taxon>Clostridia</taxon>
        <taxon>Eubacteriales</taxon>
        <taxon>Acutalibacteraceae</taxon>
        <taxon>Caproiciproducens</taxon>
    </lineage>
</organism>
<comment type="caution">
    <text evidence="1">The sequence shown here is derived from an EMBL/GenBank/DDBJ whole genome shotgun (WGS) entry which is preliminary data.</text>
</comment>